<dbReference type="Pfam" id="PF00126">
    <property type="entry name" value="HTH_1"/>
    <property type="match status" value="1"/>
</dbReference>
<dbReference type="InterPro" id="IPR036388">
    <property type="entry name" value="WH-like_DNA-bd_sf"/>
</dbReference>
<dbReference type="SUPFAM" id="SSF53850">
    <property type="entry name" value="Periplasmic binding protein-like II"/>
    <property type="match status" value="1"/>
</dbReference>
<accession>A0A1G8GJL1</accession>
<dbReference type="EMBL" id="FNDD01000038">
    <property type="protein sequence ID" value="SDH94588.1"/>
    <property type="molecule type" value="Genomic_DNA"/>
</dbReference>
<dbReference type="SUPFAM" id="SSF46785">
    <property type="entry name" value="Winged helix' DNA-binding domain"/>
    <property type="match status" value="1"/>
</dbReference>
<keyword evidence="4" id="KW-0804">Transcription</keyword>
<dbReference type="Gene3D" id="3.40.190.10">
    <property type="entry name" value="Periplasmic binding protein-like II"/>
    <property type="match status" value="2"/>
</dbReference>
<keyword evidence="7" id="KW-1185">Reference proteome</keyword>
<dbReference type="PANTHER" id="PTHR30346">
    <property type="entry name" value="TRANSCRIPTIONAL DUAL REGULATOR HCAR-RELATED"/>
    <property type="match status" value="1"/>
</dbReference>
<name>A0A1G8GJL1_9VIBR</name>
<dbReference type="AlphaFoldDB" id="A0A1G8GJL1"/>
<keyword evidence="2" id="KW-0805">Transcription regulation</keyword>
<dbReference type="FunFam" id="1.10.10.10:FF:000001">
    <property type="entry name" value="LysR family transcriptional regulator"/>
    <property type="match status" value="1"/>
</dbReference>
<dbReference type="InterPro" id="IPR000847">
    <property type="entry name" value="LysR_HTH_N"/>
</dbReference>
<dbReference type="Gene3D" id="1.10.10.10">
    <property type="entry name" value="Winged helix-like DNA-binding domain superfamily/Winged helix DNA-binding domain"/>
    <property type="match status" value="1"/>
</dbReference>
<evidence type="ECO:0000259" key="5">
    <source>
        <dbReference type="PROSITE" id="PS50931"/>
    </source>
</evidence>
<sequence length="302" mass="33603">MQKMDLRHFRYFVAVAEELHFGRAAENLHIAQPALSIQIKKMEQQLGTALFERTSRSVALTEAGQLFRDQVEKALYYAEQAERVVKEAQQGNVGKLMIAYTGSVTYSGLLATYLQSFRHQKPNIELQLQEMDPFSQLESLQSGDLDLGFLTTFSLNVPSSINTIKLKAWPPCVALPEQHPLSQQQSVDIEELRHQPFITYSGSPHNDGAEAIRLLASFEPQILSKQSNIMSVLALVSSGLGVSIMPAALKHTLHQPGLVFKPLTPRRHSIDISIAYANRPLKPALNKLIEHIKALSAAQAEN</sequence>
<dbReference type="PANTHER" id="PTHR30346:SF0">
    <property type="entry name" value="HCA OPERON TRANSCRIPTIONAL ACTIVATOR HCAR"/>
    <property type="match status" value="1"/>
</dbReference>
<comment type="similarity">
    <text evidence="1">Belongs to the LysR transcriptional regulatory family.</text>
</comment>
<evidence type="ECO:0000256" key="2">
    <source>
        <dbReference type="ARBA" id="ARBA00023015"/>
    </source>
</evidence>
<proteinExistence type="inferred from homology"/>
<dbReference type="STRING" id="861298.SAMN04488136_13821"/>
<dbReference type="Proteomes" id="UP000198854">
    <property type="component" value="Unassembled WGS sequence"/>
</dbReference>
<reference evidence="6 7" key="1">
    <citation type="submission" date="2016-10" db="EMBL/GenBank/DDBJ databases">
        <authorList>
            <person name="de Groot N.N."/>
        </authorList>
    </citation>
    <scope>NUCLEOTIDE SEQUENCE [LARGE SCALE GENOMIC DNA]</scope>
    <source>
        <strain evidence="6 7">CGMCC 1.10228</strain>
    </source>
</reference>
<dbReference type="GO" id="GO:0003700">
    <property type="term" value="F:DNA-binding transcription factor activity"/>
    <property type="evidence" value="ECO:0007669"/>
    <property type="project" value="InterPro"/>
</dbReference>
<evidence type="ECO:0000313" key="7">
    <source>
        <dbReference type="Proteomes" id="UP000198854"/>
    </source>
</evidence>
<dbReference type="GO" id="GO:0003677">
    <property type="term" value="F:DNA binding"/>
    <property type="evidence" value="ECO:0007669"/>
    <property type="project" value="UniProtKB-KW"/>
</dbReference>
<evidence type="ECO:0000256" key="4">
    <source>
        <dbReference type="ARBA" id="ARBA00023163"/>
    </source>
</evidence>
<dbReference type="OrthoDB" id="646694at2"/>
<evidence type="ECO:0000313" key="6">
    <source>
        <dbReference type="EMBL" id="SDH94588.1"/>
    </source>
</evidence>
<gene>
    <name evidence="6" type="ORF">SAMN04488136_13821</name>
</gene>
<feature type="domain" description="HTH lysR-type" evidence="5">
    <location>
        <begin position="4"/>
        <end position="61"/>
    </location>
</feature>
<dbReference type="InterPro" id="IPR036390">
    <property type="entry name" value="WH_DNA-bd_sf"/>
</dbReference>
<dbReference type="PROSITE" id="PS50931">
    <property type="entry name" value="HTH_LYSR"/>
    <property type="match status" value="1"/>
</dbReference>
<dbReference type="PRINTS" id="PR00039">
    <property type="entry name" value="HTHLYSR"/>
</dbReference>
<evidence type="ECO:0000256" key="3">
    <source>
        <dbReference type="ARBA" id="ARBA00023125"/>
    </source>
</evidence>
<dbReference type="InterPro" id="IPR005119">
    <property type="entry name" value="LysR_subst-bd"/>
</dbReference>
<keyword evidence="3 6" id="KW-0238">DNA-binding</keyword>
<organism evidence="6 7">
    <name type="scientific">Vibrio xiamenensis</name>
    <dbReference type="NCBI Taxonomy" id="861298"/>
    <lineage>
        <taxon>Bacteria</taxon>
        <taxon>Pseudomonadati</taxon>
        <taxon>Pseudomonadota</taxon>
        <taxon>Gammaproteobacteria</taxon>
        <taxon>Vibrionales</taxon>
        <taxon>Vibrionaceae</taxon>
        <taxon>Vibrio</taxon>
    </lineage>
</organism>
<evidence type="ECO:0000256" key="1">
    <source>
        <dbReference type="ARBA" id="ARBA00009437"/>
    </source>
</evidence>
<protein>
    <submittedName>
        <fullName evidence="6">DNA-binding transcriptional regulator, LysR family</fullName>
    </submittedName>
</protein>
<dbReference type="GO" id="GO:0032993">
    <property type="term" value="C:protein-DNA complex"/>
    <property type="evidence" value="ECO:0007669"/>
    <property type="project" value="TreeGrafter"/>
</dbReference>
<dbReference type="Pfam" id="PF03466">
    <property type="entry name" value="LysR_substrate"/>
    <property type="match status" value="1"/>
</dbReference>
<dbReference type="CDD" id="cd08414">
    <property type="entry name" value="PBP2_LTTR_aromatics_like"/>
    <property type="match status" value="1"/>
</dbReference>